<dbReference type="InterPro" id="IPR007537">
    <property type="entry name" value="tRNAHis_GuaTrfase_Thg1"/>
</dbReference>
<dbReference type="Gene3D" id="3.30.70.3000">
    <property type="match status" value="1"/>
</dbReference>
<accession>A0A8S5RY83</accession>
<sequence>MRLDTLEKRMLYYRSLTDYKLLPNAPVLLMLDGRAFSKFCKRFEKPYDEKFIDMMNQTAQYLCENIEGCKFAYVQSDEISLYVTDMENENSESWFSYRMVKMCSIAASLATAKFNQLLMIDYLNEKSIETLKEQKLVEFDCKVWNVPTLNDVFAWFLFRQIDCIRNSKQMAAQTFIPHDQLKCLHTDQQIAKLKEWKGIDWNDYSDDKKFGRFLYKESVVIPYIIPEKFKNGKVPSKMLETLITEDTDDGTFYYIKRNKWIAHNGFELTTEEGKQQFYDILGWQQ</sequence>
<reference evidence="2" key="1">
    <citation type="journal article" date="2021" name="Proc. Natl. Acad. Sci. U.S.A.">
        <title>A Catalog of Tens of Thousands of Viruses from Human Metagenomes Reveals Hidden Associations with Chronic Diseases.</title>
        <authorList>
            <person name="Tisza M.J."/>
            <person name="Buck C.B."/>
        </authorList>
    </citation>
    <scope>NUCLEOTIDE SEQUENCE</scope>
    <source>
        <strain evidence="2">CtNQV2</strain>
    </source>
</reference>
<dbReference type="InterPro" id="IPR038469">
    <property type="entry name" value="tRNAHis_GuaTrfase_Thg1_sf"/>
</dbReference>
<keyword evidence="2" id="KW-0808">Transferase</keyword>
<dbReference type="GO" id="GO:0008193">
    <property type="term" value="F:tRNA guanylyltransferase activity"/>
    <property type="evidence" value="ECO:0007669"/>
    <property type="project" value="InterPro"/>
</dbReference>
<dbReference type="Pfam" id="PF04446">
    <property type="entry name" value="Thg1"/>
    <property type="match status" value="1"/>
</dbReference>
<dbReference type="InterPro" id="IPR024956">
    <property type="entry name" value="tRNAHis_GuaTrfase_cat"/>
</dbReference>
<dbReference type="PANTHER" id="PTHR12729:SF1">
    <property type="entry name" value="TRNAHIS GUANYLYLTRANSFERASE CATALYTIC DOMAIN-CONTAINING PROTEIN"/>
    <property type="match status" value="1"/>
</dbReference>
<dbReference type="GO" id="GO:0006400">
    <property type="term" value="P:tRNA modification"/>
    <property type="evidence" value="ECO:0007669"/>
    <property type="project" value="InterPro"/>
</dbReference>
<dbReference type="PANTHER" id="PTHR12729">
    <property type="entry name" value="TRNA(HIS) GUANYLYLTRANSFERASE-RELATED"/>
    <property type="match status" value="1"/>
</dbReference>
<keyword evidence="2" id="KW-0548">Nucleotidyltransferase</keyword>
<evidence type="ECO:0000259" key="1">
    <source>
        <dbReference type="Pfam" id="PF04446"/>
    </source>
</evidence>
<feature type="domain" description="tRNAHis guanylyltransferase catalytic" evidence="1">
    <location>
        <begin position="17"/>
        <end position="147"/>
    </location>
</feature>
<name>A0A8S5RY83_9CAUD</name>
<proteinExistence type="predicted"/>
<evidence type="ECO:0000313" key="2">
    <source>
        <dbReference type="EMBL" id="DAF43632.1"/>
    </source>
</evidence>
<dbReference type="EMBL" id="BK032510">
    <property type="protein sequence ID" value="DAF43632.1"/>
    <property type="molecule type" value="Genomic_DNA"/>
</dbReference>
<dbReference type="GO" id="GO:0000287">
    <property type="term" value="F:magnesium ion binding"/>
    <property type="evidence" value="ECO:0007669"/>
    <property type="project" value="InterPro"/>
</dbReference>
<organism evidence="2">
    <name type="scientific">Myoviridae sp. ctNQV2</name>
    <dbReference type="NCBI Taxonomy" id="2827683"/>
    <lineage>
        <taxon>Viruses</taxon>
        <taxon>Duplodnaviria</taxon>
        <taxon>Heunggongvirae</taxon>
        <taxon>Uroviricota</taxon>
        <taxon>Caudoviricetes</taxon>
    </lineage>
</organism>
<protein>
    <submittedName>
        <fullName evidence="2">tRNAHis guanylyltransferase</fullName>
    </submittedName>
</protein>